<proteinExistence type="predicted"/>
<sequence length="266" mass="28774">MTTRRDRPQRWGAWLAALWLMTAASPAVAQDLACRQALALGLDVSGSVDAREYRLQLDGIVTALDAAPVRAALLALPNAPVDLMVYEWSGPEDHHVLADWTTINGAEDIAVFQETLRQTVRRAASPATALGAALRSGAAHLARRAHCAKRSLDISGDGRSNMGDAPETARAELARDGITVNALVIGVDMPRGGDMRQEQIGALSSYFRERVIVGPDAFVQTALGYEAYAKAMERKLVRELETRLVARLATPPKRSAARRLISRGTQ</sequence>
<organism evidence="2 3">
    <name type="scientific">Aliishimia ponticola</name>
    <dbReference type="NCBI Taxonomy" id="2499833"/>
    <lineage>
        <taxon>Bacteria</taxon>
        <taxon>Pseudomonadati</taxon>
        <taxon>Pseudomonadota</taxon>
        <taxon>Alphaproteobacteria</taxon>
        <taxon>Rhodobacterales</taxon>
        <taxon>Paracoccaceae</taxon>
        <taxon>Aliishimia</taxon>
    </lineage>
</organism>
<comment type="caution">
    <text evidence="2">The sequence shown here is derived from an EMBL/GenBank/DDBJ whole genome shotgun (WGS) entry which is preliminary data.</text>
</comment>
<gene>
    <name evidence="2" type="ORF">E4Z66_11900</name>
</gene>
<feature type="signal peptide" evidence="1">
    <location>
        <begin position="1"/>
        <end position="29"/>
    </location>
</feature>
<evidence type="ECO:0000313" key="2">
    <source>
        <dbReference type="EMBL" id="THH35781.1"/>
    </source>
</evidence>
<dbReference type="InterPro" id="IPR010607">
    <property type="entry name" value="DUF1194"/>
</dbReference>
<dbReference type="SUPFAM" id="SSF53300">
    <property type="entry name" value="vWA-like"/>
    <property type="match status" value="1"/>
</dbReference>
<feature type="chain" id="PRO_5020831958" evidence="1">
    <location>
        <begin position="30"/>
        <end position="266"/>
    </location>
</feature>
<dbReference type="OrthoDB" id="9792179at2"/>
<keyword evidence="1" id="KW-0732">Signal</keyword>
<name>A0A4S4NCL5_9RHOB</name>
<dbReference type="Proteomes" id="UP000306602">
    <property type="component" value="Unassembled WGS sequence"/>
</dbReference>
<dbReference type="RefSeq" id="WP_136463251.1">
    <property type="nucleotide sequence ID" value="NZ_SRKY01000003.1"/>
</dbReference>
<dbReference type="AlphaFoldDB" id="A0A4S4NCL5"/>
<evidence type="ECO:0000313" key="3">
    <source>
        <dbReference type="Proteomes" id="UP000306602"/>
    </source>
</evidence>
<dbReference type="Gene3D" id="3.40.50.410">
    <property type="entry name" value="von Willebrand factor, type A domain"/>
    <property type="match status" value="1"/>
</dbReference>
<dbReference type="EMBL" id="SRKY01000003">
    <property type="protein sequence ID" value="THH35781.1"/>
    <property type="molecule type" value="Genomic_DNA"/>
</dbReference>
<dbReference type="InterPro" id="IPR036465">
    <property type="entry name" value="vWFA_dom_sf"/>
</dbReference>
<accession>A0A4S4NCL5</accession>
<evidence type="ECO:0000256" key="1">
    <source>
        <dbReference type="SAM" id="SignalP"/>
    </source>
</evidence>
<dbReference type="Pfam" id="PF06707">
    <property type="entry name" value="DUF1194"/>
    <property type="match status" value="1"/>
</dbReference>
<reference evidence="2 3" key="1">
    <citation type="submission" date="2019-04" db="EMBL/GenBank/DDBJ databases">
        <title>Shimia ponticola sp. nov., isolated from seawater.</title>
        <authorList>
            <person name="Kim Y.-O."/>
            <person name="Yoon J.-H."/>
        </authorList>
    </citation>
    <scope>NUCLEOTIDE SEQUENCE [LARGE SCALE GENOMIC DNA]</scope>
    <source>
        <strain evidence="2 3">MYP11</strain>
    </source>
</reference>
<protein>
    <submittedName>
        <fullName evidence="2">DUF1194 domain-containing protein</fullName>
    </submittedName>
</protein>
<keyword evidence="3" id="KW-1185">Reference proteome</keyword>